<dbReference type="Pfam" id="PF00076">
    <property type="entry name" value="RRM_1"/>
    <property type="match status" value="2"/>
</dbReference>
<keyword evidence="8" id="KW-1185">Reference proteome</keyword>
<feature type="non-terminal residue" evidence="7">
    <location>
        <position position="1"/>
    </location>
</feature>
<dbReference type="PROSITE" id="PS50102">
    <property type="entry name" value="RRM"/>
    <property type="match status" value="2"/>
</dbReference>
<comment type="subcellular location">
    <subcellularLocation>
        <location evidence="1">Cytoplasm</location>
    </subcellularLocation>
</comment>
<evidence type="ECO:0000259" key="6">
    <source>
        <dbReference type="PROSITE" id="PS50102"/>
    </source>
</evidence>
<name>A0A8J4WCP3_9TREM</name>
<protein>
    <recommendedName>
        <fullName evidence="6">RRM domain-containing protein</fullName>
    </recommendedName>
</protein>
<dbReference type="OrthoDB" id="1875751at2759"/>
<accession>A0A8J4WCP3</accession>
<gene>
    <name evidence="7" type="ORF">PHET_12004</name>
</gene>
<dbReference type="GO" id="GO:0006417">
    <property type="term" value="P:regulation of translation"/>
    <property type="evidence" value="ECO:0007669"/>
    <property type="project" value="TreeGrafter"/>
</dbReference>
<keyword evidence="4 5" id="KW-0694">RNA-binding</keyword>
<evidence type="ECO:0000313" key="7">
    <source>
        <dbReference type="EMBL" id="KAF5394223.1"/>
    </source>
</evidence>
<dbReference type="GO" id="GO:0005737">
    <property type="term" value="C:cytoplasm"/>
    <property type="evidence" value="ECO:0007669"/>
    <property type="project" value="UniProtKB-SubCell"/>
</dbReference>
<dbReference type="InterPro" id="IPR035979">
    <property type="entry name" value="RBD_domain_sf"/>
</dbReference>
<dbReference type="Proteomes" id="UP000748531">
    <property type="component" value="Unassembled WGS sequence"/>
</dbReference>
<dbReference type="Gene3D" id="3.30.70.330">
    <property type="match status" value="2"/>
</dbReference>
<evidence type="ECO:0000313" key="8">
    <source>
        <dbReference type="Proteomes" id="UP000748531"/>
    </source>
</evidence>
<keyword evidence="2" id="KW-0963">Cytoplasm</keyword>
<dbReference type="PANTHER" id="PTHR48032">
    <property type="entry name" value="RNA-BINDING PROTEIN MUSASHI HOMOLOG RBP6"/>
    <property type="match status" value="1"/>
</dbReference>
<dbReference type="EMBL" id="LUCH01019648">
    <property type="protein sequence ID" value="KAF5394223.1"/>
    <property type="molecule type" value="Genomic_DNA"/>
</dbReference>
<dbReference type="AlphaFoldDB" id="A0A8J4WCP3"/>
<comment type="caution">
    <text evidence="7">The sequence shown here is derived from an EMBL/GenBank/DDBJ whole genome shotgun (WGS) entry which is preliminary data.</text>
</comment>
<evidence type="ECO:0000256" key="3">
    <source>
        <dbReference type="ARBA" id="ARBA00022737"/>
    </source>
</evidence>
<dbReference type="SMART" id="SM00360">
    <property type="entry name" value="RRM"/>
    <property type="match status" value="2"/>
</dbReference>
<dbReference type="GO" id="GO:0003729">
    <property type="term" value="F:mRNA binding"/>
    <property type="evidence" value="ECO:0007669"/>
    <property type="project" value="TreeGrafter"/>
</dbReference>
<evidence type="ECO:0000256" key="5">
    <source>
        <dbReference type="PROSITE-ProRule" id="PRU00176"/>
    </source>
</evidence>
<dbReference type="PANTHER" id="PTHR48032:SF18">
    <property type="entry name" value="RRM DOMAIN-CONTAINING PROTEIN"/>
    <property type="match status" value="1"/>
</dbReference>
<feature type="domain" description="RRM" evidence="6">
    <location>
        <begin position="45"/>
        <end position="127"/>
    </location>
</feature>
<proteinExistence type="predicted"/>
<sequence length="189" mass="21390">ASNIADVSTLCLFVRTHFRLLDLCGLRPLFPRTMMAVDAQGNEVGKLFVGGLHQSTTNDSLKAYFSQFGDIEESIVMMDNRTGRSRGFGYIKFKENTTVDSVLAQKPHVIDQKEVDPKRCNVNMKGKNRRSLKVFVGGIAFEHDEATIRSFFSKYGRVTDVNLLTSPDKQRHRGTHHRFLSAYLMDLLS</sequence>
<feature type="domain" description="RRM" evidence="6">
    <location>
        <begin position="132"/>
        <end position="174"/>
    </location>
</feature>
<dbReference type="InterPro" id="IPR012677">
    <property type="entry name" value="Nucleotide-bd_a/b_plait_sf"/>
</dbReference>
<dbReference type="InterPro" id="IPR000504">
    <property type="entry name" value="RRM_dom"/>
</dbReference>
<evidence type="ECO:0000256" key="1">
    <source>
        <dbReference type="ARBA" id="ARBA00004496"/>
    </source>
</evidence>
<evidence type="ECO:0000256" key="2">
    <source>
        <dbReference type="ARBA" id="ARBA00022490"/>
    </source>
</evidence>
<organism evidence="7 8">
    <name type="scientific">Paragonimus heterotremus</name>
    <dbReference type="NCBI Taxonomy" id="100268"/>
    <lineage>
        <taxon>Eukaryota</taxon>
        <taxon>Metazoa</taxon>
        <taxon>Spiralia</taxon>
        <taxon>Lophotrochozoa</taxon>
        <taxon>Platyhelminthes</taxon>
        <taxon>Trematoda</taxon>
        <taxon>Digenea</taxon>
        <taxon>Plagiorchiida</taxon>
        <taxon>Troglotremata</taxon>
        <taxon>Troglotrematidae</taxon>
        <taxon>Paragonimus</taxon>
    </lineage>
</organism>
<reference evidence="7" key="1">
    <citation type="submission" date="2019-05" db="EMBL/GenBank/DDBJ databases">
        <title>Annotation for the trematode Paragonimus heterotremus.</title>
        <authorList>
            <person name="Choi Y.-J."/>
        </authorList>
    </citation>
    <scope>NUCLEOTIDE SEQUENCE</scope>
    <source>
        <strain evidence="7">LC</strain>
    </source>
</reference>
<evidence type="ECO:0000256" key="4">
    <source>
        <dbReference type="ARBA" id="ARBA00022884"/>
    </source>
</evidence>
<dbReference type="SUPFAM" id="SSF54928">
    <property type="entry name" value="RNA-binding domain, RBD"/>
    <property type="match status" value="1"/>
</dbReference>
<keyword evidence="3" id="KW-0677">Repeat</keyword>